<dbReference type="OrthoDB" id="432528at2759"/>
<keyword evidence="2" id="KW-1185">Reference proteome</keyword>
<proteinExistence type="predicted"/>
<dbReference type="KEGG" id="mlr:MELLADRAFT_72204"/>
<dbReference type="GeneID" id="18932037"/>
<dbReference type="VEuPathDB" id="FungiDB:MELLADRAFT_72204"/>
<evidence type="ECO:0000313" key="1">
    <source>
        <dbReference type="EMBL" id="EGG05221.1"/>
    </source>
</evidence>
<sequence>MIQTAEAEMTVVQRITSVDNSPVLESHALFGPRELLGDQPLPLPIVNKKLTAGTLGVKAIVKQFENGKENPLSSTSSSSVSGLGIQVGNGKNQKVLHGLVKKPILFVANPDHR</sequence>
<protein>
    <submittedName>
        <fullName evidence="1">Uncharacterized protein</fullName>
    </submittedName>
</protein>
<evidence type="ECO:0000313" key="2">
    <source>
        <dbReference type="Proteomes" id="UP000001072"/>
    </source>
</evidence>
<dbReference type="EMBL" id="GL883114">
    <property type="protein sequence ID" value="EGG05221.1"/>
    <property type="molecule type" value="Genomic_DNA"/>
</dbReference>
<dbReference type="InParanoid" id="F4RR18"/>
<accession>F4RR18</accession>
<dbReference type="Proteomes" id="UP000001072">
    <property type="component" value="Unassembled WGS sequence"/>
</dbReference>
<organism evidence="2">
    <name type="scientific">Melampsora larici-populina (strain 98AG31 / pathotype 3-4-7)</name>
    <name type="common">Poplar leaf rust fungus</name>
    <dbReference type="NCBI Taxonomy" id="747676"/>
    <lineage>
        <taxon>Eukaryota</taxon>
        <taxon>Fungi</taxon>
        <taxon>Dikarya</taxon>
        <taxon>Basidiomycota</taxon>
        <taxon>Pucciniomycotina</taxon>
        <taxon>Pucciniomycetes</taxon>
        <taxon>Pucciniales</taxon>
        <taxon>Melampsoraceae</taxon>
        <taxon>Melampsora</taxon>
    </lineage>
</organism>
<dbReference type="HOGENOM" id="CLU_2134063_0_0_1"/>
<reference evidence="2" key="1">
    <citation type="journal article" date="2011" name="Proc. Natl. Acad. Sci. U.S.A.">
        <title>Obligate biotrophy features unraveled by the genomic analysis of rust fungi.</title>
        <authorList>
            <person name="Duplessis S."/>
            <person name="Cuomo C.A."/>
            <person name="Lin Y.-C."/>
            <person name="Aerts A."/>
            <person name="Tisserant E."/>
            <person name="Veneault-Fourrey C."/>
            <person name="Joly D.L."/>
            <person name="Hacquard S."/>
            <person name="Amselem J."/>
            <person name="Cantarel B.L."/>
            <person name="Chiu R."/>
            <person name="Coutinho P.M."/>
            <person name="Feau N."/>
            <person name="Field M."/>
            <person name="Frey P."/>
            <person name="Gelhaye E."/>
            <person name="Goldberg J."/>
            <person name="Grabherr M.G."/>
            <person name="Kodira C.D."/>
            <person name="Kohler A."/>
            <person name="Kuees U."/>
            <person name="Lindquist E.A."/>
            <person name="Lucas S.M."/>
            <person name="Mago R."/>
            <person name="Mauceli E."/>
            <person name="Morin E."/>
            <person name="Murat C."/>
            <person name="Pangilinan J.L."/>
            <person name="Park R."/>
            <person name="Pearson M."/>
            <person name="Quesneville H."/>
            <person name="Rouhier N."/>
            <person name="Sakthikumar S."/>
            <person name="Salamov A.A."/>
            <person name="Schmutz J."/>
            <person name="Selles B."/>
            <person name="Shapiro H."/>
            <person name="Tanguay P."/>
            <person name="Tuskan G.A."/>
            <person name="Henrissat B."/>
            <person name="Van de Peer Y."/>
            <person name="Rouze P."/>
            <person name="Ellis J.G."/>
            <person name="Dodds P.N."/>
            <person name="Schein J.E."/>
            <person name="Zhong S."/>
            <person name="Hamelin R.C."/>
            <person name="Grigoriev I.V."/>
            <person name="Szabo L.J."/>
            <person name="Martin F."/>
        </authorList>
    </citation>
    <scope>NUCLEOTIDE SEQUENCE [LARGE SCALE GENOMIC DNA]</scope>
    <source>
        <strain evidence="2">98AG31 / pathotype 3-4-7</strain>
    </source>
</reference>
<gene>
    <name evidence="1" type="ORF">MELLADRAFT_72204</name>
</gene>
<name>F4RR18_MELLP</name>
<dbReference type="AlphaFoldDB" id="F4RR18"/>
<dbReference type="RefSeq" id="XP_007411586.1">
    <property type="nucleotide sequence ID" value="XM_007411524.1"/>
</dbReference>